<keyword evidence="2" id="KW-0235">DNA replication</keyword>
<name>A0A2I1I4W2_9ACTO</name>
<accession>A0A2I1I4W2</accession>
<dbReference type="AlphaFoldDB" id="A0A2I1I4W2"/>
<reference evidence="4 5" key="1">
    <citation type="submission" date="2017-12" db="EMBL/GenBank/DDBJ databases">
        <title>Phylogenetic diversity of female urinary microbiome.</title>
        <authorList>
            <person name="Thomas-White K."/>
            <person name="Wolfe A.J."/>
        </authorList>
    </citation>
    <scope>NUCLEOTIDE SEQUENCE [LARGE SCALE GENOMIC DNA]</scope>
    <source>
        <strain evidence="4 5">UMB0250</strain>
    </source>
</reference>
<organism evidence="4 5">
    <name type="scientific">Schaalia turicensis</name>
    <dbReference type="NCBI Taxonomy" id="131111"/>
    <lineage>
        <taxon>Bacteria</taxon>
        <taxon>Bacillati</taxon>
        <taxon>Actinomycetota</taxon>
        <taxon>Actinomycetes</taxon>
        <taxon>Actinomycetales</taxon>
        <taxon>Actinomycetaceae</taxon>
        <taxon>Schaalia</taxon>
    </lineage>
</organism>
<comment type="caution">
    <text evidence="4">The sequence shown here is derived from an EMBL/GenBank/DDBJ whole genome shotgun (WGS) entry which is preliminary data.</text>
</comment>
<evidence type="ECO:0000256" key="1">
    <source>
        <dbReference type="ARBA" id="ARBA00008909"/>
    </source>
</evidence>
<dbReference type="GO" id="GO:0006260">
    <property type="term" value="P:DNA replication"/>
    <property type="evidence" value="ECO:0007669"/>
    <property type="project" value="UniProtKB-KW"/>
</dbReference>
<protein>
    <submittedName>
        <fullName evidence="4">Uncharacterized protein</fullName>
    </submittedName>
</protein>
<gene>
    <name evidence="4" type="ORF">CYJ25_05330</name>
</gene>
<dbReference type="InterPro" id="IPR000989">
    <property type="entry name" value="Rep"/>
</dbReference>
<dbReference type="Proteomes" id="UP000234545">
    <property type="component" value="Unassembled WGS sequence"/>
</dbReference>
<dbReference type="EMBL" id="PKKJ01000005">
    <property type="protein sequence ID" value="PKY66178.1"/>
    <property type="molecule type" value="Genomic_DNA"/>
</dbReference>
<evidence type="ECO:0000256" key="3">
    <source>
        <dbReference type="SAM" id="MobiDB-lite"/>
    </source>
</evidence>
<dbReference type="GO" id="GO:0003677">
    <property type="term" value="F:DNA binding"/>
    <property type="evidence" value="ECO:0007669"/>
    <property type="project" value="InterPro"/>
</dbReference>
<comment type="similarity">
    <text evidence="1">Belongs to the Gram-positive plasmids replication protein type 1 family.</text>
</comment>
<evidence type="ECO:0000313" key="4">
    <source>
        <dbReference type="EMBL" id="PKY66178.1"/>
    </source>
</evidence>
<sequence>MCSAKISMGRRQELLQLVDWAKQNECCVSFLTLTQQHHKGQKLDDLWKMLSKAWQILSCRQTFKRFKKDIGFVGYVRANEVTHGVAGWHVHSHYLLVTKLDPVTAENQRFMSLQWRDALQFVGSGCSLDRGAVFESVSGDTAEIVAKYVGKGAGDIGLEMTMGNFKRGRKSTSRTPFQVLADLGEQYNDKDYAIWQEWVKASKGKRQLQWSRYFKKIAGIDELTDQQVAEQGEERETLGFISRVDYLDLLESNYLPRFMDAVEQKIRHKSSLSALGSRMNDPPVMQMPTSQLK</sequence>
<feature type="region of interest" description="Disordered" evidence="3">
    <location>
        <begin position="273"/>
        <end position="293"/>
    </location>
</feature>
<evidence type="ECO:0000313" key="5">
    <source>
        <dbReference type="Proteomes" id="UP000234545"/>
    </source>
</evidence>
<dbReference type="Pfam" id="PF01446">
    <property type="entry name" value="Rep_1"/>
    <property type="match status" value="1"/>
</dbReference>
<evidence type="ECO:0000256" key="2">
    <source>
        <dbReference type="ARBA" id="ARBA00022705"/>
    </source>
</evidence>
<proteinExistence type="inferred from homology"/>